<evidence type="ECO:0000313" key="1">
    <source>
        <dbReference type="EMBL" id="PSU06493.1"/>
    </source>
</evidence>
<dbReference type="Proteomes" id="UP000241858">
    <property type="component" value="Unassembled WGS sequence"/>
</dbReference>
<comment type="caution">
    <text evidence="1">The sequence shown here is derived from an EMBL/GenBank/DDBJ whole genome shotgun (WGS) entry which is preliminary data.</text>
</comment>
<reference evidence="1 2" key="1">
    <citation type="submission" date="2018-03" db="EMBL/GenBank/DDBJ databases">
        <title>Whole genome sequencing of Histamine producing bacteria.</title>
        <authorList>
            <person name="Butler K."/>
        </authorList>
    </citation>
    <scope>NUCLEOTIDE SEQUENCE [LARGE SCALE GENOMIC DNA]</scope>
    <source>
        <strain evidence="1 2">DSM 23343</strain>
    </source>
</reference>
<protein>
    <submittedName>
        <fullName evidence="1">DUF3581 domain-containing protein</fullName>
    </submittedName>
</protein>
<dbReference type="Pfam" id="PF12119">
    <property type="entry name" value="DUF3581"/>
    <property type="match status" value="1"/>
</dbReference>
<name>A0A2T3HZ72_9GAMM</name>
<dbReference type="RefSeq" id="WP_060998039.1">
    <property type="nucleotide sequence ID" value="NZ_LNQZ01000010.1"/>
</dbReference>
<proteinExistence type="predicted"/>
<accession>A0A2T3HZ72</accession>
<dbReference type="EMBL" id="PYLY01000011">
    <property type="protein sequence ID" value="PSU06493.1"/>
    <property type="molecule type" value="Genomic_DNA"/>
</dbReference>
<dbReference type="OrthoDB" id="5892138at2"/>
<sequence>MFLDSYYSNNDGELSFTREQASHFAKRVAGDFNPLHDEDNKRFCVPGDLLFSVLLANVGLSQKMRFEFAGMINESSCLLIDIKSPTELAVIDCTGKVYMDVIRSGETTKDKVLISQVTKNYVQFSGMNFPHIMVPLMKSKDIMINPTRPLVIYECMELDFTRLDLSAPTVELTDSIIEVEGKRGSVTLHFCFKENGEIVGTGSKRMLMSGLKPYCQDGIDDLVSRFNERKDKFNATNS</sequence>
<gene>
    <name evidence="1" type="ORF">C0W81_07150</name>
</gene>
<dbReference type="AlphaFoldDB" id="A0A2T3HZ72"/>
<organism evidence="1 2">
    <name type="scientific">Photobacterium aquimaris</name>
    <dbReference type="NCBI Taxonomy" id="512643"/>
    <lineage>
        <taxon>Bacteria</taxon>
        <taxon>Pseudomonadati</taxon>
        <taxon>Pseudomonadota</taxon>
        <taxon>Gammaproteobacteria</taxon>
        <taxon>Vibrionales</taxon>
        <taxon>Vibrionaceae</taxon>
        <taxon>Photobacterium</taxon>
    </lineage>
</organism>
<dbReference type="InterPro" id="IPR021974">
    <property type="entry name" value="DUF3581"/>
</dbReference>
<evidence type="ECO:0000313" key="2">
    <source>
        <dbReference type="Proteomes" id="UP000241858"/>
    </source>
</evidence>